<accession>A0A1H7YBV5</accession>
<dbReference type="InterPro" id="IPR007715">
    <property type="entry name" value="Coq4"/>
</dbReference>
<organism evidence="1 2">
    <name type="scientific">Stigmatella aurantiaca</name>
    <dbReference type="NCBI Taxonomy" id="41"/>
    <lineage>
        <taxon>Bacteria</taxon>
        <taxon>Pseudomonadati</taxon>
        <taxon>Myxococcota</taxon>
        <taxon>Myxococcia</taxon>
        <taxon>Myxococcales</taxon>
        <taxon>Cystobacterineae</taxon>
        <taxon>Archangiaceae</taxon>
        <taxon>Stigmatella</taxon>
    </lineage>
</organism>
<dbReference type="Pfam" id="PF05019">
    <property type="entry name" value="Coq4"/>
    <property type="match status" value="1"/>
</dbReference>
<dbReference type="PANTHER" id="PTHR12922:SF7">
    <property type="entry name" value="UBIQUINONE BIOSYNTHESIS PROTEIN COQ4 HOMOLOG, MITOCHONDRIAL"/>
    <property type="match status" value="1"/>
</dbReference>
<dbReference type="GO" id="GO:0006744">
    <property type="term" value="P:ubiquinone biosynthetic process"/>
    <property type="evidence" value="ECO:0007669"/>
    <property type="project" value="InterPro"/>
</dbReference>
<gene>
    <name evidence="1" type="ORF">SAMN05444354_116153</name>
</gene>
<reference evidence="2" key="1">
    <citation type="submission" date="2016-10" db="EMBL/GenBank/DDBJ databases">
        <authorList>
            <person name="Varghese N."/>
            <person name="Submissions S."/>
        </authorList>
    </citation>
    <scope>NUCLEOTIDE SEQUENCE [LARGE SCALE GENOMIC DNA]</scope>
    <source>
        <strain evidence="2">DSM 17044</strain>
    </source>
</reference>
<dbReference type="RefSeq" id="WP_245768834.1">
    <property type="nucleotide sequence ID" value="NZ_FOAP01000016.1"/>
</dbReference>
<name>A0A1H7YBV5_STIAU</name>
<evidence type="ECO:0000313" key="2">
    <source>
        <dbReference type="Proteomes" id="UP000182719"/>
    </source>
</evidence>
<dbReference type="Proteomes" id="UP000182719">
    <property type="component" value="Unassembled WGS sequence"/>
</dbReference>
<sequence length="219" mass="24516">MVRDANDPDRVFDLIEALYASSDATQQMVERMSRDPGISRVLQERPRLGRIDLEALGRLPEGTLGRTFADHLRECGLDPGLLRVLEAPDAASYVKAHLFETHDLWHVVTGFLPTPEGELGLQSFYFAQNGSRVSMGVFVAGLCFTFLRNFDLCEVAMPQVVRGWLLGRRAKLLFGTDWKTLLNTPLEQVRASFGLELDKVDTLLRESESARLSLVPIKA</sequence>
<proteinExistence type="predicted"/>
<protein>
    <submittedName>
        <fullName evidence="1">Ubiquinone biosynthesis protein Coq4</fullName>
    </submittedName>
</protein>
<keyword evidence="1" id="KW-0830">Ubiquinone</keyword>
<dbReference type="EMBL" id="FOAP01000016">
    <property type="protein sequence ID" value="SEM42669.1"/>
    <property type="molecule type" value="Genomic_DNA"/>
</dbReference>
<evidence type="ECO:0000313" key="1">
    <source>
        <dbReference type="EMBL" id="SEM42669.1"/>
    </source>
</evidence>
<dbReference type="AlphaFoldDB" id="A0A1H7YBV5"/>
<dbReference type="PANTHER" id="PTHR12922">
    <property type="entry name" value="UBIQUINONE BIOSYNTHESIS PROTEIN"/>
    <property type="match status" value="1"/>
</dbReference>
<keyword evidence="2" id="KW-1185">Reference proteome</keyword>